<gene>
    <name evidence="1" type="ORF">P3F81_08015</name>
</gene>
<dbReference type="AlphaFoldDB" id="A0A9Y2AH58"/>
<dbReference type="EMBL" id="CP120678">
    <property type="protein sequence ID" value="WIW69863.1"/>
    <property type="molecule type" value="Genomic_DNA"/>
</dbReference>
<dbReference type="Proteomes" id="UP001243623">
    <property type="component" value="Chromosome"/>
</dbReference>
<accession>A0A9Y2AH58</accession>
<dbReference type="KEGG" id="sgbi:P3F81_08015"/>
<reference evidence="1" key="1">
    <citation type="submission" date="2023-03" db="EMBL/GenBank/DDBJ databases">
        <title>Selenobaculum gbiensis gen. nov. sp. nov., a new bacterium isolated from the gut microbiota of IBD patient.</title>
        <authorList>
            <person name="Yeo S."/>
            <person name="Park H."/>
            <person name="Huh C.S."/>
        </authorList>
    </citation>
    <scope>NUCLEOTIDE SEQUENCE</scope>
    <source>
        <strain evidence="1">ICN-92133</strain>
    </source>
</reference>
<protein>
    <submittedName>
        <fullName evidence="1">DUF3791 domain-containing protein</fullName>
    </submittedName>
</protein>
<dbReference type="Pfam" id="PF12668">
    <property type="entry name" value="DUF3791"/>
    <property type="match status" value="1"/>
</dbReference>
<evidence type="ECO:0000313" key="1">
    <source>
        <dbReference type="EMBL" id="WIW69863.1"/>
    </source>
</evidence>
<proteinExistence type="predicted"/>
<evidence type="ECO:0000313" key="2">
    <source>
        <dbReference type="Proteomes" id="UP001243623"/>
    </source>
</evidence>
<organism evidence="1 2">
    <name type="scientific">Selenobaculum gibii</name>
    <dbReference type="NCBI Taxonomy" id="3054208"/>
    <lineage>
        <taxon>Bacteria</taxon>
        <taxon>Bacillati</taxon>
        <taxon>Bacillota</taxon>
        <taxon>Negativicutes</taxon>
        <taxon>Selenomonadales</taxon>
        <taxon>Selenomonadaceae</taxon>
        <taxon>Selenobaculum</taxon>
    </lineage>
</organism>
<name>A0A9Y2AH58_9FIRM</name>
<dbReference type="InterPro" id="IPR024269">
    <property type="entry name" value="DUF3791"/>
</dbReference>
<sequence>MSKELPFLIYCIEEYKSQKGISGKEVIDIFSKYNISQYLYACYDALHTTGANYIVNDIDSLIEERI</sequence>
<dbReference type="RefSeq" id="WP_147669821.1">
    <property type="nucleotide sequence ID" value="NZ_CP120678.1"/>
</dbReference>
<keyword evidence="2" id="KW-1185">Reference proteome</keyword>